<evidence type="ECO:0000259" key="1">
    <source>
        <dbReference type="SMART" id="SM00943"/>
    </source>
</evidence>
<accession>A0A6J5S9L8</accession>
<proteinExistence type="predicted"/>
<feature type="domain" description="DNA primase/polymerase bifunctional N-terminal" evidence="1">
    <location>
        <begin position="10"/>
        <end position="191"/>
    </location>
</feature>
<dbReference type="InterPro" id="IPR007936">
    <property type="entry name" value="VapE-like_dom"/>
</dbReference>
<reference evidence="4" key="1">
    <citation type="submission" date="2020-05" db="EMBL/GenBank/DDBJ databases">
        <authorList>
            <person name="Chiriac C."/>
            <person name="Salcher M."/>
            <person name="Ghai R."/>
            <person name="Kavagutti S V."/>
        </authorList>
    </citation>
    <scope>NUCLEOTIDE SEQUENCE</scope>
</reference>
<dbReference type="SUPFAM" id="SSF56747">
    <property type="entry name" value="Prim-pol domain"/>
    <property type="match status" value="1"/>
</dbReference>
<dbReference type="EMBL" id="LR797267">
    <property type="protein sequence ID" value="CAB4197726.1"/>
    <property type="molecule type" value="Genomic_DNA"/>
</dbReference>
<dbReference type="Pfam" id="PF05272">
    <property type="entry name" value="VapE-like_dom"/>
    <property type="match status" value="1"/>
</dbReference>
<dbReference type="SMART" id="SM00943">
    <property type="entry name" value="Prim-Pol"/>
    <property type="match status" value="1"/>
</dbReference>
<dbReference type="InterPro" id="IPR015330">
    <property type="entry name" value="DNA_primase/pol_bifunc_N"/>
</dbReference>
<evidence type="ECO:0000313" key="4">
    <source>
        <dbReference type="EMBL" id="CAB4210382.1"/>
    </source>
</evidence>
<protein>
    <submittedName>
        <fullName evidence="4">Virulence-associated E</fullName>
    </submittedName>
</protein>
<dbReference type="EMBL" id="LR797363">
    <property type="protein sequence ID" value="CAB4210382.1"/>
    <property type="molecule type" value="Genomic_DNA"/>
</dbReference>
<name>A0A6J5S9L8_9CAUD</name>
<dbReference type="PANTHER" id="PTHR34985:SF1">
    <property type="entry name" value="SLR0554 PROTEIN"/>
    <property type="match status" value="1"/>
</dbReference>
<dbReference type="PANTHER" id="PTHR34985">
    <property type="entry name" value="SLR0554 PROTEIN"/>
    <property type="match status" value="1"/>
</dbReference>
<evidence type="ECO:0000313" key="2">
    <source>
        <dbReference type="EMBL" id="CAB4169758.1"/>
    </source>
</evidence>
<sequence>MVESKTLSEAKRLHSLGLAVHWVRPKSKVPLESKWTTGPRAEGEYLKRTYSAGLNVGVRLGEPSQIGENFLACIDVDVKTPKFKAEALECLKQIIGDKKMPTVLSGSGNGSRHLYCVTKAPFKMITVGKSEGTFKDAEGRKHHDWEICVYSSGRQMILPPSTHPDTGKHYEWARALSTDADLPVMEFEAFRANRVEPVKSAGDQARKARGETDFEFTPVEVDLDNVRISRKMKDAIIEGRGVKDRSAFLLPACSALRSAGLGQNEILSILTDPKHFLSGCAYDHAKTSDRERAAFWLWRYTLERVMRERDPASVFTDAPIEEAKKLSNEERAAQDEEFAEIIGWQSKLERSKEFKVRNTMKNCKTILENVFGNDCVRFNEFANTEEMHGEFPWLVKTGKEIYDIDITMVKDWFTKKWGYEPSDEKIRSAISVIAFENKYHPVKQWLGALPVWDEVDRIDSLLTRYIPCEGDPELRAVAGRRFMVALVKRIFEPGSQSDYVMILEGAQGIQKSSAFRALVGDDWFSDAAFNVEDKDAVMVIFSKWLIEFGELSSLDKTTAEHTKAFITRRSDRIRAPFDRKAKDYPRQCLFVGSTNKDQYLKDDTGARRFWPFKVEGVCNVQAIAKDREQLFAEALYYYEINEPTYLREVHLETKMKAQQGTREMHDVLIEQVAEVLHSMEKLNGGMKPFSMLDLFTTGKLTGVKLDQYATNRLGAILRKLGYEKRKETTGARTYLWEKLEPEGFK</sequence>
<gene>
    <name evidence="3" type="ORF">UFOVP1318_33</name>
    <name evidence="4" type="ORF">UFOVP1430_11</name>
    <name evidence="2" type="ORF">UFOVP903_13</name>
</gene>
<evidence type="ECO:0000313" key="3">
    <source>
        <dbReference type="EMBL" id="CAB4197726.1"/>
    </source>
</evidence>
<organism evidence="4">
    <name type="scientific">uncultured Caudovirales phage</name>
    <dbReference type="NCBI Taxonomy" id="2100421"/>
    <lineage>
        <taxon>Viruses</taxon>
        <taxon>Duplodnaviria</taxon>
        <taxon>Heunggongvirae</taxon>
        <taxon>Uroviricota</taxon>
        <taxon>Caudoviricetes</taxon>
        <taxon>Peduoviridae</taxon>
        <taxon>Maltschvirus</taxon>
        <taxon>Maltschvirus maltsch</taxon>
    </lineage>
</organism>
<dbReference type="EMBL" id="LR796854">
    <property type="protein sequence ID" value="CAB4169758.1"/>
    <property type="molecule type" value="Genomic_DNA"/>
</dbReference>
<dbReference type="Pfam" id="PF09250">
    <property type="entry name" value="Prim-Pol"/>
    <property type="match status" value="1"/>
</dbReference>